<dbReference type="Proteomes" id="UP000652761">
    <property type="component" value="Unassembled WGS sequence"/>
</dbReference>
<organism evidence="1 2">
    <name type="scientific">Colocasia esculenta</name>
    <name type="common">Wild taro</name>
    <name type="synonym">Arum esculentum</name>
    <dbReference type="NCBI Taxonomy" id="4460"/>
    <lineage>
        <taxon>Eukaryota</taxon>
        <taxon>Viridiplantae</taxon>
        <taxon>Streptophyta</taxon>
        <taxon>Embryophyta</taxon>
        <taxon>Tracheophyta</taxon>
        <taxon>Spermatophyta</taxon>
        <taxon>Magnoliopsida</taxon>
        <taxon>Liliopsida</taxon>
        <taxon>Araceae</taxon>
        <taxon>Aroideae</taxon>
        <taxon>Colocasieae</taxon>
        <taxon>Colocasia</taxon>
    </lineage>
</organism>
<dbReference type="AlphaFoldDB" id="A0A843VLR8"/>
<evidence type="ECO:0000313" key="1">
    <source>
        <dbReference type="EMBL" id="MQL94520.1"/>
    </source>
</evidence>
<name>A0A843VLR8_COLES</name>
<sequence>DGLLPLGLGYEIVHKASNIQVLSVPCHRNYNKVYPARYAREP</sequence>
<gene>
    <name evidence="1" type="ORF">Taro_027170</name>
</gene>
<reference evidence="1" key="1">
    <citation type="submission" date="2017-07" db="EMBL/GenBank/DDBJ databases">
        <title>Taro Niue Genome Assembly and Annotation.</title>
        <authorList>
            <person name="Atibalentja N."/>
            <person name="Keating K."/>
            <person name="Fields C.J."/>
        </authorList>
    </citation>
    <scope>NUCLEOTIDE SEQUENCE</scope>
    <source>
        <strain evidence="1">Niue_2</strain>
        <tissue evidence="1">Leaf</tissue>
    </source>
</reference>
<proteinExistence type="predicted"/>
<dbReference type="EMBL" id="NMUH01001685">
    <property type="protein sequence ID" value="MQL94520.1"/>
    <property type="molecule type" value="Genomic_DNA"/>
</dbReference>
<accession>A0A843VLR8</accession>
<keyword evidence="2" id="KW-1185">Reference proteome</keyword>
<feature type="non-terminal residue" evidence="1">
    <location>
        <position position="1"/>
    </location>
</feature>
<protein>
    <submittedName>
        <fullName evidence="1">Uncharacterized protein</fullName>
    </submittedName>
</protein>
<evidence type="ECO:0000313" key="2">
    <source>
        <dbReference type="Proteomes" id="UP000652761"/>
    </source>
</evidence>
<comment type="caution">
    <text evidence="1">The sequence shown here is derived from an EMBL/GenBank/DDBJ whole genome shotgun (WGS) entry which is preliminary data.</text>
</comment>